<sequence length="66" mass="7705">LLHIADNIRKIGPMWCFWAFVMERFCSSLVPAVKSRKYLFTSLAHHIRDVVQLSQIKLLYSLTAKL</sequence>
<protein>
    <submittedName>
        <fullName evidence="1">Uncharacterized protein</fullName>
    </submittedName>
</protein>
<proteinExistence type="predicted"/>
<dbReference type="Proteomes" id="UP001221757">
    <property type="component" value="Unassembled WGS sequence"/>
</dbReference>
<name>A0AAD7GZT0_MYCRO</name>
<reference evidence="1" key="1">
    <citation type="submission" date="2023-03" db="EMBL/GenBank/DDBJ databases">
        <title>Massive genome expansion in bonnet fungi (Mycena s.s.) driven by repeated elements and novel gene families across ecological guilds.</title>
        <authorList>
            <consortium name="Lawrence Berkeley National Laboratory"/>
            <person name="Harder C.B."/>
            <person name="Miyauchi S."/>
            <person name="Viragh M."/>
            <person name="Kuo A."/>
            <person name="Thoen E."/>
            <person name="Andreopoulos B."/>
            <person name="Lu D."/>
            <person name="Skrede I."/>
            <person name="Drula E."/>
            <person name="Henrissat B."/>
            <person name="Morin E."/>
            <person name="Kohler A."/>
            <person name="Barry K."/>
            <person name="LaButti K."/>
            <person name="Morin E."/>
            <person name="Salamov A."/>
            <person name="Lipzen A."/>
            <person name="Mereny Z."/>
            <person name="Hegedus B."/>
            <person name="Baldrian P."/>
            <person name="Stursova M."/>
            <person name="Weitz H."/>
            <person name="Taylor A."/>
            <person name="Grigoriev I.V."/>
            <person name="Nagy L.G."/>
            <person name="Martin F."/>
            <person name="Kauserud H."/>
        </authorList>
    </citation>
    <scope>NUCLEOTIDE SEQUENCE</scope>
    <source>
        <strain evidence="1">CBHHK067</strain>
    </source>
</reference>
<evidence type="ECO:0000313" key="1">
    <source>
        <dbReference type="EMBL" id="KAJ7708727.1"/>
    </source>
</evidence>
<feature type="non-terminal residue" evidence="1">
    <location>
        <position position="66"/>
    </location>
</feature>
<dbReference type="EMBL" id="JARKIE010000003">
    <property type="protein sequence ID" value="KAJ7708727.1"/>
    <property type="molecule type" value="Genomic_DNA"/>
</dbReference>
<dbReference type="AlphaFoldDB" id="A0AAD7GZT0"/>
<keyword evidence="2" id="KW-1185">Reference proteome</keyword>
<accession>A0AAD7GZT0</accession>
<organism evidence="1 2">
    <name type="scientific">Mycena rosella</name>
    <name type="common">Pink bonnet</name>
    <name type="synonym">Agaricus rosellus</name>
    <dbReference type="NCBI Taxonomy" id="1033263"/>
    <lineage>
        <taxon>Eukaryota</taxon>
        <taxon>Fungi</taxon>
        <taxon>Dikarya</taxon>
        <taxon>Basidiomycota</taxon>
        <taxon>Agaricomycotina</taxon>
        <taxon>Agaricomycetes</taxon>
        <taxon>Agaricomycetidae</taxon>
        <taxon>Agaricales</taxon>
        <taxon>Marasmiineae</taxon>
        <taxon>Mycenaceae</taxon>
        <taxon>Mycena</taxon>
    </lineage>
</organism>
<feature type="non-terminal residue" evidence="1">
    <location>
        <position position="1"/>
    </location>
</feature>
<evidence type="ECO:0000313" key="2">
    <source>
        <dbReference type="Proteomes" id="UP001221757"/>
    </source>
</evidence>
<gene>
    <name evidence="1" type="ORF">B0H17DRAFT_901467</name>
</gene>
<comment type="caution">
    <text evidence="1">The sequence shown here is derived from an EMBL/GenBank/DDBJ whole genome shotgun (WGS) entry which is preliminary data.</text>
</comment>